<evidence type="ECO:0000313" key="3">
    <source>
        <dbReference type="EMBL" id="GMM60909.1"/>
    </source>
</evidence>
<evidence type="ECO:0000313" key="4">
    <source>
        <dbReference type="Proteomes" id="UP001187221"/>
    </source>
</evidence>
<evidence type="ECO:0000256" key="2">
    <source>
        <dbReference type="SAM" id="SignalP"/>
    </source>
</evidence>
<sequence length="86" mass="8467">MQLLKITTAGMAASLLITGTAQASSTRASGMPVAPIAAKKLIRTSAPVSSKNKAVPTSAMILMGIAGAGALGTGLYFAVRDSSTGS</sequence>
<keyword evidence="1" id="KW-0472">Membrane</keyword>
<evidence type="ECO:0000256" key="1">
    <source>
        <dbReference type="SAM" id="Phobius"/>
    </source>
</evidence>
<dbReference type="Proteomes" id="UP001187221">
    <property type="component" value="Unassembled WGS sequence"/>
</dbReference>
<keyword evidence="2" id="KW-0732">Signal</keyword>
<organism evidence="3 4">
    <name type="scientific">Novosphingobium pituita</name>
    <dbReference type="NCBI Taxonomy" id="3056842"/>
    <lineage>
        <taxon>Bacteria</taxon>
        <taxon>Pseudomonadati</taxon>
        <taxon>Pseudomonadota</taxon>
        <taxon>Alphaproteobacteria</taxon>
        <taxon>Sphingomonadales</taxon>
        <taxon>Sphingomonadaceae</taxon>
        <taxon>Novosphingobium</taxon>
    </lineage>
</organism>
<reference evidence="3 4" key="1">
    <citation type="submission" date="2023-06" db="EMBL/GenBank/DDBJ databases">
        <title>Draft genome sequence of Novosphingobium sp. strain IK01.</title>
        <authorList>
            <person name="Hatamoto M."/>
            <person name="Ikarashi T."/>
            <person name="Yamaguchi T."/>
        </authorList>
    </citation>
    <scope>NUCLEOTIDE SEQUENCE [LARGE SCALE GENOMIC DNA]</scope>
    <source>
        <strain evidence="3 4">IK01</strain>
    </source>
</reference>
<comment type="caution">
    <text evidence="3">The sequence shown here is derived from an EMBL/GenBank/DDBJ whole genome shotgun (WGS) entry which is preliminary data.</text>
</comment>
<feature type="signal peptide" evidence="2">
    <location>
        <begin position="1"/>
        <end position="23"/>
    </location>
</feature>
<feature type="transmembrane region" description="Helical" evidence="1">
    <location>
        <begin position="59"/>
        <end position="79"/>
    </location>
</feature>
<keyword evidence="1" id="KW-1133">Transmembrane helix</keyword>
<protein>
    <submittedName>
        <fullName evidence="3">Uncharacterized protein</fullName>
    </submittedName>
</protein>
<keyword evidence="1" id="KW-0812">Transmembrane</keyword>
<name>A0ABQ6P6N4_9SPHN</name>
<keyword evidence="4" id="KW-1185">Reference proteome</keyword>
<accession>A0ABQ6P6N4</accession>
<gene>
    <name evidence="3" type="ORF">NUTIK01_16860</name>
</gene>
<dbReference type="EMBL" id="BTFW01000001">
    <property type="protein sequence ID" value="GMM60909.1"/>
    <property type="molecule type" value="Genomic_DNA"/>
</dbReference>
<proteinExistence type="predicted"/>
<feature type="chain" id="PRO_5046417839" evidence="2">
    <location>
        <begin position="24"/>
        <end position="86"/>
    </location>
</feature>
<dbReference type="RefSeq" id="WP_317974643.1">
    <property type="nucleotide sequence ID" value="NZ_BTFW01000001.1"/>
</dbReference>